<dbReference type="Gene3D" id="3.30.420.10">
    <property type="entry name" value="Ribonuclease H-like superfamily/Ribonuclease H"/>
    <property type="match status" value="1"/>
</dbReference>
<dbReference type="GO" id="GO:0004523">
    <property type="term" value="F:RNA-DNA hybrid ribonuclease activity"/>
    <property type="evidence" value="ECO:0007669"/>
    <property type="project" value="InterPro"/>
</dbReference>
<proteinExistence type="predicted"/>
<dbReference type="Proteomes" id="UP001281410">
    <property type="component" value="Unassembled WGS sequence"/>
</dbReference>
<reference evidence="2" key="1">
    <citation type="journal article" date="2023" name="Plant J.">
        <title>Genome sequences and population genomics provide insights into the demographic history, inbreeding, and mutation load of two 'living fossil' tree species of Dipteronia.</title>
        <authorList>
            <person name="Feng Y."/>
            <person name="Comes H.P."/>
            <person name="Chen J."/>
            <person name="Zhu S."/>
            <person name="Lu R."/>
            <person name="Zhang X."/>
            <person name="Li P."/>
            <person name="Qiu J."/>
            <person name="Olsen K.M."/>
            <person name="Qiu Y."/>
        </authorList>
    </citation>
    <scope>NUCLEOTIDE SEQUENCE</scope>
    <source>
        <strain evidence="2">NBL</strain>
    </source>
</reference>
<dbReference type="AlphaFoldDB" id="A0AAD9ZPD3"/>
<dbReference type="Pfam" id="PF13456">
    <property type="entry name" value="RVT_3"/>
    <property type="match status" value="1"/>
</dbReference>
<dbReference type="EMBL" id="JANJYJ010000009">
    <property type="protein sequence ID" value="KAK3188208.1"/>
    <property type="molecule type" value="Genomic_DNA"/>
</dbReference>
<gene>
    <name evidence="2" type="ORF">Dsin_027769</name>
</gene>
<organism evidence="2 3">
    <name type="scientific">Dipteronia sinensis</name>
    <dbReference type="NCBI Taxonomy" id="43782"/>
    <lineage>
        <taxon>Eukaryota</taxon>
        <taxon>Viridiplantae</taxon>
        <taxon>Streptophyta</taxon>
        <taxon>Embryophyta</taxon>
        <taxon>Tracheophyta</taxon>
        <taxon>Spermatophyta</taxon>
        <taxon>Magnoliopsida</taxon>
        <taxon>eudicotyledons</taxon>
        <taxon>Gunneridae</taxon>
        <taxon>Pentapetalae</taxon>
        <taxon>rosids</taxon>
        <taxon>malvids</taxon>
        <taxon>Sapindales</taxon>
        <taxon>Sapindaceae</taxon>
        <taxon>Hippocastanoideae</taxon>
        <taxon>Acereae</taxon>
        <taxon>Dipteronia</taxon>
    </lineage>
</organism>
<name>A0AAD9ZPD3_9ROSI</name>
<feature type="domain" description="RNase H type-1" evidence="1">
    <location>
        <begin position="9"/>
        <end position="95"/>
    </location>
</feature>
<dbReference type="SUPFAM" id="SSF53098">
    <property type="entry name" value="Ribonuclease H-like"/>
    <property type="match status" value="1"/>
</dbReference>
<evidence type="ECO:0000259" key="1">
    <source>
        <dbReference type="Pfam" id="PF13456"/>
    </source>
</evidence>
<dbReference type="InterPro" id="IPR044730">
    <property type="entry name" value="RNase_H-like_dom_plant"/>
</dbReference>
<keyword evidence="3" id="KW-1185">Reference proteome</keyword>
<accession>A0AAD9ZPD3</accession>
<comment type="caution">
    <text evidence="2">The sequence shown here is derived from an EMBL/GenBank/DDBJ whole genome shotgun (WGS) entry which is preliminary data.</text>
</comment>
<evidence type="ECO:0000313" key="2">
    <source>
        <dbReference type="EMBL" id="KAK3188208.1"/>
    </source>
</evidence>
<dbReference type="InterPro" id="IPR002156">
    <property type="entry name" value="RNaseH_domain"/>
</dbReference>
<dbReference type="GO" id="GO:0003676">
    <property type="term" value="F:nucleic acid binding"/>
    <property type="evidence" value="ECO:0007669"/>
    <property type="project" value="InterPro"/>
</dbReference>
<dbReference type="InterPro" id="IPR012337">
    <property type="entry name" value="RNaseH-like_sf"/>
</dbReference>
<protein>
    <recommendedName>
        <fullName evidence="1">RNase H type-1 domain-containing protein</fullName>
    </recommendedName>
</protein>
<dbReference type="InterPro" id="IPR036397">
    <property type="entry name" value="RNaseH_sf"/>
</dbReference>
<evidence type="ECO:0000313" key="3">
    <source>
        <dbReference type="Proteomes" id="UP001281410"/>
    </source>
</evidence>
<sequence>MSLKSRPLDSNSAEILAIKKALDLCLSEPSLHGRVISIVSDSKTAVSWINSDDFGSLDNVELIYCIRFHMKNWVGMEIVHASLMFNSFTDNLAKLGSCSNGDILHWS</sequence>
<dbReference type="CDD" id="cd06222">
    <property type="entry name" value="RNase_H_like"/>
    <property type="match status" value="1"/>
</dbReference>